<dbReference type="AlphaFoldDB" id="A0A1B7HWA8"/>
<proteinExistence type="predicted"/>
<dbReference type="PATRIC" id="fig|1354255.3.peg.1026"/>
<sequence>MLALGFVTQKALADWQNTPLYMPHFQFYERHSTTIRTTHPEKILPAIADYDIQQDFLIKTLMSVRQLPQKLLRNKSEKTINQFGPHSFTLLESSTTELCYGLRGQFWRPDFGLEDVPDASAYCAVLRPGNAKLLLRYQVQQLANNKYVLCTETFIYCPDRATRLKMTGYWLAIRLGSGLIRQRTLKAVKHELEKVS</sequence>
<evidence type="ECO:0000313" key="2">
    <source>
        <dbReference type="Proteomes" id="UP000078286"/>
    </source>
</evidence>
<evidence type="ECO:0000313" key="1">
    <source>
        <dbReference type="EMBL" id="OAT19950.1"/>
    </source>
</evidence>
<organism evidence="1 2">
    <name type="scientific">Buttiauxella noackiae ATCC 51607</name>
    <dbReference type="NCBI Taxonomy" id="1354255"/>
    <lineage>
        <taxon>Bacteria</taxon>
        <taxon>Pseudomonadati</taxon>
        <taxon>Pseudomonadota</taxon>
        <taxon>Gammaproteobacteria</taxon>
        <taxon>Enterobacterales</taxon>
        <taxon>Enterobacteriaceae</taxon>
        <taxon>Buttiauxella</taxon>
    </lineage>
</organism>
<keyword evidence="2" id="KW-1185">Reference proteome</keyword>
<protein>
    <submittedName>
        <fullName evidence="1">Uncharacterized protein</fullName>
    </submittedName>
</protein>
<accession>A0A1B7HWA8</accession>
<dbReference type="Proteomes" id="UP000078286">
    <property type="component" value="Unassembled WGS sequence"/>
</dbReference>
<reference evidence="1 2" key="1">
    <citation type="submission" date="2016-04" db="EMBL/GenBank/DDBJ databases">
        <title>ATOL: Assembling a taxonomically balanced genome-scale reconstruction of the evolutionary history of the Enterobacteriaceae.</title>
        <authorList>
            <person name="Plunkett G.III."/>
            <person name="Neeno-Eckwall E.C."/>
            <person name="Glasner J.D."/>
            <person name="Perna N.T."/>
        </authorList>
    </citation>
    <scope>NUCLEOTIDE SEQUENCE [LARGE SCALE GENOMIC DNA]</scope>
    <source>
        <strain evidence="1 2">ATCC 51607</strain>
    </source>
</reference>
<name>A0A1B7HWA8_9ENTR</name>
<dbReference type="EMBL" id="LXEO01000013">
    <property type="protein sequence ID" value="OAT19950.1"/>
    <property type="molecule type" value="Genomic_DNA"/>
</dbReference>
<comment type="caution">
    <text evidence="1">The sequence shown here is derived from an EMBL/GenBank/DDBJ whole genome shotgun (WGS) entry which is preliminary data.</text>
</comment>
<dbReference type="RefSeq" id="WP_064553974.1">
    <property type="nucleotide sequence ID" value="NZ_LXEO01000013.1"/>
</dbReference>
<gene>
    <name evidence="1" type="ORF">M979_0999</name>
</gene>